<dbReference type="Proteomes" id="UP000567246">
    <property type="component" value="Unassembled WGS sequence"/>
</dbReference>
<dbReference type="RefSeq" id="WP_184172548.1">
    <property type="nucleotide sequence ID" value="NZ_BAABAG010000014.1"/>
</dbReference>
<dbReference type="GO" id="GO:0016020">
    <property type="term" value="C:membrane"/>
    <property type="evidence" value="ECO:0007669"/>
    <property type="project" value="UniProtKB-SubCell"/>
</dbReference>
<reference evidence="7 8" key="1">
    <citation type="submission" date="2020-08" db="EMBL/GenBank/DDBJ databases">
        <title>Sequencing the genomes of 1000 actinobacteria strains.</title>
        <authorList>
            <person name="Klenk H.-P."/>
        </authorList>
    </citation>
    <scope>NUCLEOTIDE SEQUENCE [LARGE SCALE GENOMIC DNA]</scope>
    <source>
        <strain evidence="7 8">DSM 17945</strain>
    </source>
</reference>
<evidence type="ECO:0000256" key="5">
    <source>
        <dbReference type="ARBA" id="ARBA00023139"/>
    </source>
</evidence>
<dbReference type="InterPro" id="IPR006311">
    <property type="entry name" value="TAT_signal"/>
</dbReference>
<dbReference type="SUPFAM" id="SSF53850">
    <property type="entry name" value="Periplasmic binding protein-like II"/>
    <property type="match status" value="1"/>
</dbReference>
<comment type="subcellular location">
    <subcellularLocation>
        <location evidence="1">Membrane</location>
        <topology evidence="1">Lipid-anchor</topology>
    </subcellularLocation>
</comment>
<evidence type="ECO:0000256" key="4">
    <source>
        <dbReference type="ARBA" id="ARBA00023136"/>
    </source>
</evidence>
<proteinExistence type="inferred from homology"/>
<dbReference type="PROSITE" id="PS51318">
    <property type="entry name" value="TAT"/>
    <property type="match status" value="1"/>
</dbReference>
<comment type="similarity">
    <text evidence="2">Belongs to the NlpA lipoprotein family.</text>
</comment>
<evidence type="ECO:0000313" key="7">
    <source>
        <dbReference type="EMBL" id="MBB5849141.1"/>
    </source>
</evidence>
<keyword evidence="4" id="KW-0472">Membrane</keyword>
<evidence type="ECO:0000256" key="3">
    <source>
        <dbReference type="ARBA" id="ARBA00022729"/>
    </source>
</evidence>
<comment type="caution">
    <text evidence="7">The sequence shown here is derived from an EMBL/GenBank/DDBJ whole genome shotgun (WGS) entry which is preliminary data.</text>
</comment>
<evidence type="ECO:0000313" key="8">
    <source>
        <dbReference type="Proteomes" id="UP000567246"/>
    </source>
</evidence>
<keyword evidence="5" id="KW-0564">Palmitate</keyword>
<keyword evidence="6" id="KW-0449">Lipoprotein</keyword>
<evidence type="ECO:0000256" key="6">
    <source>
        <dbReference type="ARBA" id="ARBA00023288"/>
    </source>
</evidence>
<dbReference type="PANTHER" id="PTHR30429:SF0">
    <property type="entry name" value="METHIONINE-BINDING LIPOPROTEIN METQ"/>
    <property type="match status" value="1"/>
</dbReference>
<dbReference type="Pfam" id="PF03180">
    <property type="entry name" value="Lipoprotein_9"/>
    <property type="match status" value="1"/>
</dbReference>
<keyword evidence="3" id="KW-0732">Signal</keyword>
<sequence length="301" mass="32453">MTPRSSLTSRPSRRALLAGLAGVGSAALLTGCGLRTGTAAGGGGASRTITLCATEDAPYQEPVRIAERLLAERGWELKTTFVTDIIQPNIAVDRGEFDANFFQHIAHLKQFNADNGTSVVPAFNVYTSPAGLFSTRYSSLEELPDGARISVPVDPSNNGRALRLLAQAGRITVREGVSVIRLSQHDITANPHGYEFVEVDQQSLALTIEDADAGFLFARQSAKIGLPISESLLFETAEDAVPFRVVVATREGFRDTEAGRALREAFQSEEVRRWYADYLDGALGTEAWGDDPQEAIAALEI</sequence>
<evidence type="ECO:0000256" key="2">
    <source>
        <dbReference type="ARBA" id="ARBA00008973"/>
    </source>
</evidence>
<protein>
    <submittedName>
        <fullName evidence="7">D-methionine transport system substrate-binding protein</fullName>
    </submittedName>
</protein>
<accession>A0A7W9JJQ6</accession>
<dbReference type="PANTHER" id="PTHR30429">
    <property type="entry name" value="D-METHIONINE-BINDING LIPOPROTEIN METQ"/>
    <property type="match status" value="1"/>
</dbReference>
<dbReference type="Gene3D" id="3.40.190.10">
    <property type="entry name" value="Periplasmic binding protein-like II"/>
    <property type="match status" value="2"/>
</dbReference>
<name>A0A7W9JJQ6_9MICC</name>
<keyword evidence="8" id="KW-1185">Reference proteome</keyword>
<dbReference type="AlphaFoldDB" id="A0A7W9JJQ6"/>
<dbReference type="InterPro" id="IPR004872">
    <property type="entry name" value="Lipoprotein_NlpA"/>
</dbReference>
<evidence type="ECO:0000256" key="1">
    <source>
        <dbReference type="ARBA" id="ARBA00004635"/>
    </source>
</evidence>
<gene>
    <name evidence="7" type="ORF">HDA33_001705</name>
</gene>
<organism evidence="7 8">
    <name type="scientific">Micrococcus endophyticus</name>
    <dbReference type="NCBI Taxonomy" id="455343"/>
    <lineage>
        <taxon>Bacteria</taxon>
        <taxon>Bacillati</taxon>
        <taxon>Actinomycetota</taxon>
        <taxon>Actinomycetes</taxon>
        <taxon>Micrococcales</taxon>
        <taxon>Micrococcaceae</taxon>
        <taxon>Micrococcus</taxon>
    </lineage>
</organism>
<dbReference type="PROSITE" id="PS51257">
    <property type="entry name" value="PROKAR_LIPOPROTEIN"/>
    <property type="match status" value="1"/>
</dbReference>
<dbReference type="EMBL" id="JACHMW010000001">
    <property type="protein sequence ID" value="MBB5849141.1"/>
    <property type="molecule type" value="Genomic_DNA"/>
</dbReference>